<feature type="region of interest" description="Disordered" evidence="1">
    <location>
        <begin position="33"/>
        <end position="191"/>
    </location>
</feature>
<organism evidence="2 3">
    <name type="scientific">Allacma fusca</name>
    <dbReference type="NCBI Taxonomy" id="39272"/>
    <lineage>
        <taxon>Eukaryota</taxon>
        <taxon>Metazoa</taxon>
        <taxon>Ecdysozoa</taxon>
        <taxon>Arthropoda</taxon>
        <taxon>Hexapoda</taxon>
        <taxon>Collembola</taxon>
        <taxon>Symphypleona</taxon>
        <taxon>Sminthuridae</taxon>
        <taxon>Allacma</taxon>
    </lineage>
</organism>
<keyword evidence="3" id="KW-1185">Reference proteome</keyword>
<feature type="compositionally biased region" description="Polar residues" evidence="1">
    <location>
        <begin position="81"/>
        <end position="99"/>
    </location>
</feature>
<proteinExistence type="predicted"/>
<feature type="compositionally biased region" description="Polar residues" evidence="1">
    <location>
        <begin position="131"/>
        <end position="161"/>
    </location>
</feature>
<feature type="compositionally biased region" description="Polar residues" evidence="1">
    <location>
        <begin position="110"/>
        <end position="123"/>
    </location>
</feature>
<evidence type="ECO:0000313" key="2">
    <source>
        <dbReference type="EMBL" id="CAG7818526.1"/>
    </source>
</evidence>
<feature type="compositionally biased region" description="Low complexity" evidence="1">
    <location>
        <begin position="68"/>
        <end position="80"/>
    </location>
</feature>
<feature type="compositionally biased region" description="Polar residues" evidence="1">
    <location>
        <begin position="50"/>
        <end position="66"/>
    </location>
</feature>
<accession>A0A8J2KRP5</accession>
<gene>
    <name evidence="2" type="ORF">AFUS01_LOCUS29025</name>
</gene>
<dbReference type="AlphaFoldDB" id="A0A8J2KRP5"/>
<sequence length="274" mass="29462">MLRPAIQKNDCISPIHPVTALSRVTSTTTAITGKNSENKVPSTTSPSTTAGTVNSKSQSRVTSPALNKSIKSPTKSSSASRTRVFTATKRSVSLGQREQTGSHHHHNCGITGSFSLQGSSYTKNDLLRRSPTPNNSISSGRSTPTSIKSTGSSHYQQQSAGPRNRRRSAPSTDLPHSKHSPGPNTTVVTTSNSGIENSSQVASVCSRASSHHHACVPQATRNFPHFLNLYSKDYEHHHTFIVPSSFPTHGIQVVPVRSPKSLLFHHFGKAELTL</sequence>
<reference evidence="2" key="1">
    <citation type="submission" date="2021-06" db="EMBL/GenBank/DDBJ databases">
        <authorList>
            <person name="Hodson N. C."/>
            <person name="Mongue J. A."/>
            <person name="Jaron S. K."/>
        </authorList>
    </citation>
    <scope>NUCLEOTIDE SEQUENCE</scope>
</reference>
<protein>
    <submittedName>
        <fullName evidence="2">Uncharacterized protein</fullName>
    </submittedName>
</protein>
<feature type="compositionally biased region" description="Polar residues" evidence="1">
    <location>
        <begin position="182"/>
        <end position="191"/>
    </location>
</feature>
<name>A0A8J2KRP5_9HEXA</name>
<dbReference type="EMBL" id="CAJVCH010422933">
    <property type="protein sequence ID" value="CAG7818526.1"/>
    <property type="molecule type" value="Genomic_DNA"/>
</dbReference>
<comment type="caution">
    <text evidence="2">The sequence shown here is derived from an EMBL/GenBank/DDBJ whole genome shotgun (WGS) entry which is preliminary data.</text>
</comment>
<evidence type="ECO:0000313" key="3">
    <source>
        <dbReference type="Proteomes" id="UP000708208"/>
    </source>
</evidence>
<dbReference type="Proteomes" id="UP000708208">
    <property type="component" value="Unassembled WGS sequence"/>
</dbReference>
<evidence type="ECO:0000256" key="1">
    <source>
        <dbReference type="SAM" id="MobiDB-lite"/>
    </source>
</evidence>